<evidence type="ECO:0000313" key="5">
    <source>
        <dbReference type="EMBL" id="POW07493.1"/>
    </source>
</evidence>
<dbReference type="VEuPathDB" id="FungiDB:PSHT_09024"/>
<dbReference type="Proteomes" id="UP000239156">
    <property type="component" value="Unassembled WGS sequence"/>
</dbReference>
<dbReference type="Pfam" id="PF00172">
    <property type="entry name" value="Zn_clus"/>
    <property type="match status" value="1"/>
</dbReference>
<feature type="compositionally biased region" description="Basic and acidic residues" evidence="3">
    <location>
        <begin position="1070"/>
        <end position="1085"/>
    </location>
</feature>
<dbReference type="AlphaFoldDB" id="A0A2S4VD75"/>
<name>A0A2S4VD75_9BASI</name>
<feature type="region of interest" description="Disordered" evidence="3">
    <location>
        <begin position="999"/>
        <end position="1112"/>
    </location>
</feature>
<dbReference type="PANTHER" id="PTHR31001">
    <property type="entry name" value="UNCHARACTERIZED TRANSCRIPTIONAL REGULATORY PROTEIN"/>
    <property type="match status" value="1"/>
</dbReference>
<proteinExistence type="predicted"/>
<dbReference type="InterPro" id="IPR001138">
    <property type="entry name" value="Zn2Cys6_DnaBD"/>
</dbReference>
<feature type="compositionally biased region" description="Polar residues" evidence="3">
    <location>
        <begin position="26"/>
        <end position="47"/>
    </location>
</feature>
<reference evidence="5" key="1">
    <citation type="submission" date="2017-12" db="EMBL/GenBank/DDBJ databases">
        <title>Gene loss provides genomic basis for host adaptation in cereal stripe rust fungi.</title>
        <authorList>
            <person name="Xia C."/>
        </authorList>
    </citation>
    <scope>NUCLEOTIDE SEQUENCE [LARGE SCALE GENOMIC DNA]</scope>
    <source>
        <strain evidence="5">93-210</strain>
    </source>
</reference>
<evidence type="ECO:0000256" key="2">
    <source>
        <dbReference type="ARBA" id="ARBA00023242"/>
    </source>
</evidence>
<feature type="compositionally biased region" description="Polar residues" evidence="3">
    <location>
        <begin position="760"/>
        <end position="789"/>
    </location>
</feature>
<dbReference type="GO" id="GO:0008270">
    <property type="term" value="F:zinc ion binding"/>
    <property type="evidence" value="ECO:0007669"/>
    <property type="project" value="InterPro"/>
</dbReference>
<evidence type="ECO:0000259" key="4">
    <source>
        <dbReference type="PROSITE" id="PS50048"/>
    </source>
</evidence>
<accession>A0A2S4VD75</accession>
<evidence type="ECO:0000256" key="3">
    <source>
        <dbReference type="SAM" id="MobiDB-lite"/>
    </source>
</evidence>
<dbReference type="VEuPathDB" id="FungiDB:PSTT_08255"/>
<dbReference type="CDD" id="cd00067">
    <property type="entry name" value="GAL4"/>
    <property type="match status" value="1"/>
</dbReference>
<evidence type="ECO:0000256" key="1">
    <source>
        <dbReference type="ARBA" id="ARBA00004123"/>
    </source>
</evidence>
<feature type="compositionally biased region" description="Low complexity" evidence="3">
    <location>
        <begin position="833"/>
        <end position="852"/>
    </location>
</feature>
<dbReference type="PROSITE" id="PS50048">
    <property type="entry name" value="ZN2_CY6_FUNGAL_2"/>
    <property type="match status" value="1"/>
</dbReference>
<keyword evidence="2" id="KW-0539">Nucleus</keyword>
<organism evidence="5 6">
    <name type="scientific">Puccinia striiformis</name>
    <dbReference type="NCBI Taxonomy" id="27350"/>
    <lineage>
        <taxon>Eukaryota</taxon>
        <taxon>Fungi</taxon>
        <taxon>Dikarya</taxon>
        <taxon>Basidiomycota</taxon>
        <taxon>Pucciniomycotina</taxon>
        <taxon>Pucciniomycetes</taxon>
        <taxon>Pucciniales</taxon>
        <taxon>Pucciniaceae</taxon>
        <taxon>Puccinia</taxon>
    </lineage>
</organism>
<feature type="non-terminal residue" evidence="5">
    <location>
        <position position="1112"/>
    </location>
</feature>
<feature type="compositionally biased region" description="Polar residues" evidence="3">
    <location>
        <begin position="798"/>
        <end position="830"/>
    </location>
</feature>
<comment type="caution">
    <text evidence="5">The sequence shown here is derived from an EMBL/GenBank/DDBJ whole genome shotgun (WGS) entry which is preliminary data.</text>
</comment>
<keyword evidence="6" id="KW-1185">Reference proteome</keyword>
<feature type="region of interest" description="Disordered" evidence="3">
    <location>
        <begin position="26"/>
        <end position="65"/>
    </location>
</feature>
<dbReference type="InterPro" id="IPR050613">
    <property type="entry name" value="Sec_Metabolite_Reg"/>
</dbReference>
<feature type="compositionally biased region" description="Polar residues" evidence="3">
    <location>
        <begin position="1016"/>
        <end position="1025"/>
    </location>
</feature>
<feature type="domain" description="Zn(2)-C6 fungal-type" evidence="4">
    <location>
        <begin position="71"/>
        <end position="100"/>
    </location>
</feature>
<evidence type="ECO:0000313" key="6">
    <source>
        <dbReference type="Proteomes" id="UP000239156"/>
    </source>
</evidence>
<dbReference type="PROSITE" id="PS00463">
    <property type="entry name" value="ZN2_CY6_FUNGAL_1"/>
    <property type="match status" value="1"/>
</dbReference>
<dbReference type="Gene3D" id="4.10.240.10">
    <property type="entry name" value="Zn(2)-C6 fungal-type DNA-binding domain"/>
    <property type="match status" value="1"/>
</dbReference>
<dbReference type="InterPro" id="IPR036864">
    <property type="entry name" value="Zn2-C6_fun-type_DNA-bd_sf"/>
</dbReference>
<gene>
    <name evidence="5" type="ORF">PSTT_08255</name>
</gene>
<dbReference type="GO" id="GO:0005634">
    <property type="term" value="C:nucleus"/>
    <property type="evidence" value="ECO:0007669"/>
    <property type="project" value="UniProtKB-SubCell"/>
</dbReference>
<dbReference type="SMART" id="SM00066">
    <property type="entry name" value="GAL4"/>
    <property type="match status" value="1"/>
</dbReference>
<dbReference type="GO" id="GO:0000981">
    <property type="term" value="F:DNA-binding transcription factor activity, RNA polymerase II-specific"/>
    <property type="evidence" value="ECO:0007669"/>
    <property type="project" value="InterPro"/>
</dbReference>
<comment type="subcellular location">
    <subcellularLocation>
        <location evidence="1">Nucleus</location>
    </subcellularLocation>
</comment>
<dbReference type="SUPFAM" id="SSF57701">
    <property type="entry name" value="Zn2/Cys6 DNA-binding domain"/>
    <property type="match status" value="1"/>
</dbReference>
<feature type="region of interest" description="Disordered" evidence="3">
    <location>
        <begin position="754"/>
        <end position="858"/>
    </location>
</feature>
<dbReference type="EMBL" id="PKSL01000074">
    <property type="protein sequence ID" value="POW07493.1"/>
    <property type="molecule type" value="Genomic_DNA"/>
</dbReference>
<protein>
    <recommendedName>
        <fullName evidence="4">Zn(2)-C6 fungal-type domain-containing protein</fullName>
    </recommendedName>
</protein>
<dbReference type="CDD" id="cd12148">
    <property type="entry name" value="fungal_TF_MHR"/>
    <property type="match status" value="1"/>
</dbReference>
<sequence length="1112" mass="124129">MRILNLVMGSREVVGWLLCRPEDRQPTLQMSSSTDNNSKLSNSTDPQPAQHDEHSSSSRKPKKKLNRQLASCSGCRKRRTRCDRGRPCSECYKRNLTCDYAGASAPPAIPHSSLAEQIQREEYIKKLEARLQALEKSPIAHSPTPAAPQDFTVDDLAAQLSLITIGQRARCQNHPLRTQLESILASQSNAPTINFLQPDQQFSLDLLARHSIPTLEELCTDCLPPRSQIDFLSEYFFNTLNLWSPAINPIDWKIQLDSFWTSKNRINFRPTPSPNNTPLALTQHYLAQFVSILYGIIGHGLTRLADIHNLESHTTENQSSNDSNAASSPPRDYHLWNLNQAEKISLSNRWFRFSLGLLMSPQGSIYTKPTVFGIRAMAVLSNVEHAPENLDHGIFFWSLTSSLTLAAGLFREPPITDDEEIESLDETEIESRRQLSWSILSLDWAGHAIADAVKPCGDPDQIAVKLPGTVISPATPLHPIDGWPLDPLVCVRRIAATSDRLMRKASIRITSGRLATYQDVVEALRGLDEVQESIPKRLQARISADGKSVETVEKSDPMFTLMASFVYSRFCIPRIRLLRIFIFPKHGVSSEERRQQLEMLLTVSKQHFLAGRNYPHSLSMHPLILYGLINTSVACALVLLTNHQSHELVIEEDFFLSELHKVIALFDLGKKTIAATMARKAITLLETLVKQIELRSNGGSKSWDRRKKGPAAVINVLPNSRTVDVESEVIKHKQQPKLPAKPYEPANLQYLAYKSGIPPTDTSQTAQHNRQESGHTANYSIGSSHSLISTPPGMMPLPTSTTVGHHHSGVNSTEPFSGQPTPPLVSSQPVQRPGFSTRSSSSHFSPAHHYPSLDQLTSSPSFRPLATLPRYHHLGSTVEFGTIDAKLDNYQFDFSTLQSSPYGYVKSSSGGGGVQLGNSRGDEGRVHSENQSSNLLDIFDPSYLFQLPDLTAPSKENPSSQPLSEQLTINSSNLDAFQPTFNLDFGLIADGILSTNEIPNPADQQGFPFMPHSHPRNPTNLNQFNLVGYQDLNNNRKDDFIPTPLPHPPPAHQQQQRQYSTYPPHLTTPTDHHNQQHRQQPDHQQPHQLNHPSHQHIGSAHDPSRRNSYNRN</sequence>